<keyword evidence="2" id="KW-1133">Transmembrane helix</keyword>
<reference evidence="3" key="1">
    <citation type="submission" date="2023-04" db="EMBL/GenBank/DDBJ databases">
        <title>Black Yeasts Isolated from many extreme environments.</title>
        <authorList>
            <person name="Coleine C."/>
            <person name="Stajich J.E."/>
            <person name="Selbmann L."/>
        </authorList>
    </citation>
    <scope>NUCLEOTIDE SEQUENCE</scope>
    <source>
        <strain evidence="3">CCFEE 5312</strain>
    </source>
</reference>
<keyword evidence="4" id="KW-1185">Reference proteome</keyword>
<proteinExistence type="predicted"/>
<evidence type="ECO:0000256" key="1">
    <source>
        <dbReference type="SAM" id="MobiDB-lite"/>
    </source>
</evidence>
<accession>A0AAJ0GIM9</accession>
<feature type="transmembrane region" description="Helical" evidence="2">
    <location>
        <begin position="24"/>
        <end position="47"/>
    </location>
</feature>
<gene>
    <name evidence="3" type="ORF">LTR09_001381</name>
</gene>
<feature type="compositionally biased region" description="Low complexity" evidence="1">
    <location>
        <begin position="75"/>
        <end position="92"/>
    </location>
</feature>
<organism evidence="3 4">
    <name type="scientific">Extremus antarcticus</name>
    <dbReference type="NCBI Taxonomy" id="702011"/>
    <lineage>
        <taxon>Eukaryota</taxon>
        <taxon>Fungi</taxon>
        <taxon>Dikarya</taxon>
        <taxon>Ascomycota</taxon>
        <taxon>Pezizomycotina</taxon>
        <taxon>Dothideomycetes</taxon>
        <taxon>Dothideomycetidae</taxon>
        <taxon>Mycosphaerellales</taxon>
        <taxon>Extremaceae</taxon>
        <taxon>Extremus</taxon>
    </lineage>
</organism>
<dbReference type="InterPro" id="IPR020999">
    <property type="entry name" value="Chitin_synth_reg_RCR"/>
</dbReference>
<keyword evidence="2" id="KW-0812">Transmembrane</keyword>
<dbReference type="AlphaFoldDB" id="A0AAJ0GIM9"/>
<evidence type="ECO:0000256" key="2">
    <source>
        <dbReference type="SAM" id="Phobius"/>
    </source>
</evidence>
<keyword evidence="2" id="KW-0472">Membrane</keyword>
<evidence type="ECO:0000313" key="4">
    <source>
        <dbReference type="Proteomes" id="UP001271007"/>
    </source>
</evidence>
<sequence>MANDSCRNGYSNYYGGCYSTWDTWARWLVLGLIIFAAILIFFVFSCVTARRRRKLGYTPYRGTGWAAGNTPAGHAPAQYNQQPYYANNQQSYQPPPPAYAPNNDHYGRGNDVELQQPPQAYGTDSGAYGTGAYAPPPGPPPQKNDGIIR</sequence>
<dbReference type="Pfam" id="PF12273">
    <property type="entry name" value="RCR"/>
    <property type="match status" value="1"/>
</dbReference>
<name>A0AAJ0GIM9_9PEZI</name>
<feature type="region of interest" description="Disordered" evidence="1">
    <location>
        <begin position="71"/>
        <end position="149"/>
    </location>
</feature>
<dbReference type="EMBL" id="JAWDJX010000002">
    <property type="protein sequence ID" value="KAK3058303.1"/>
    <property type="molecule type" value="Genomic_DNA"/>
</dbReference>
<protein>
    <submittedName>
        <fullName evidence="3">Uncharacterized protein</fullName>
    </submittedName>
</protein>
<dbReference type="PANTHER" id="PTHR28187:SF1">
    <property type="entry name" value="PROTEIN RCR1-RELATED"/>
    <property type="match status" value="1"/>
</dbReference>
<evidence type="ECO:0000313" key="3">
    <source>
        <dbReference type="EMBL" id="KAK3058303.1"/>
    </source>
</evidence>
<dbReference type="Proteomes" id="UP001271007">
    <property type="component" value="Unassembled WGS sequence"/>
</dbReference>
<dbReference type="PANTHER" id="PTHR28187">
    <property type="entry name" value="PROTEIN RCR1-RELATED"/>
    <property type="match status" value="1"/>
</dbReference>
<comment type="caution">
    <text evidence="3">The sequence shown here is derived from an EMBL/GenBank/DDBJ whole genome shotgun (WGS) entry which is preliminary data.</text>
</comment>
<dbReference type="GO" id="GO:0016192">
    <property type="term" value="P:vesicle-mediated transport"/>
    <property type="evidence" value="ECO:0007669"/>
    <property type="project" value="TreeGrafter"/>
</dbReference>